<feature type="region of interest" description="Disordered" evidence="1">
    <location>
        <begin position="197"/>
        <end position="248"/>
    </location>
</feature>
<dbReference type="PANTHER" id="PTHR39290:SF6">
    <property type="entry name" value="S-ADENOSYL-L-METHIONINE-DEPENDENT METHYLTRANSFERASES SUPERFAMILY PROTEIN"/>
    <property type="match status" value="1"/>
</dbReference>
<dbReference type="AlphaFoldDB" id="A0A6U3Q3X2"/>
<feature type="compositionally biased region" description="Acidic residues" evidence="1">
    <location>
        <begin position="218"/>
        <end position="248"/>
    </location>
</feature>
<sequence>MGKEKKDKTIASTPGTNTQTNPLLLAQEKFLSSLDKNTRQNFFSNKYTTPEERATVWSNQAELGESLVNKYAWATPDTRALNILKHFSPLVEIGCGCNGYWSKLMHEFGGIDVIAYDAFVDEGGGKISKEQDDDEEENIKAGKRKRGNDENVGKESNSMASAKSSFQVLKGGPEVLSSDAISNSDRTLFLCYPDEEDSSSTLLPMEGYPVKASHDDDANNDDDANCKEEDEGENEDEEKNDEDVEEEEENMREIMPMPMSLGYQCLENYTGNTIIHVGELYTDNTLSLEQAPWGRSSSPEFQQRLASEFHCILKAKLTNWLHVKDTISVWKRSERCSIVFQGDDDSREEEEEVEYRHIPVGEILPMDVAAPDFKHLLQ</sequence>
<gene>
    <name evidence="2" type="ORF">DBRI1063_LOCUS5157</name>
</gene>
<dbReference type="PANTHER" id="PTHR39290">
    <property type="entry name" value="C3H1-TYPE DOMAIN-CONTAINING PROTEIN-RELATED"/>
    <property type="match status" value="1"/>
</dbReference>
<protein>
    <submittedName>
        <fullName evidence="2">Uncharacterized protein</fullName>
    </submittedName>
</protein>
<proteinExistence type="predicted"/>
<organism evidence="2">
    <name type="scientific">Ditylum brightwellii</name>
    <dbReference type="NCBI Taxonomy" id="49249"/>
    <lineage>
        <taxon>Eukaryota</taxon>
        <taxon>Sar</taxon>
        <taxon>Stramenopiles</taxon>
        <taxon>Ochrophyta</taxon>
        <taxon>Bacillariophyta</taxon>
        <taxon>Mediophyceae</taxon>
        <taxon>Lithodesmiophycidae</taxon>
        <taxon>Lithodesmiales</taxon>
        <taxon>Lithodesmiaceae</taxon>
        <taxon>Ditylum</taxon>
    </lineage>
</organism>
<reference evidence="2" key="1">
    <citation type="submission" date="2021-01" db="EMBL/GenBank/DDBJ databases">
        <authorList>
            <person name="Corre E."/>
            <person name="Pelletier E."/>
            <person name="Niang G."/>
            <person name="Scheremetjew M."/>
            <person name="Finn R."/>
            <person name="Kale V."/>
            <person name="Holt S."/>
            <person name="Cochrane G."/>
            <person name="Meng A."/>
            <person name="Brown T."/>
            <person name="Cohen L."/>
        </authorList>
    </citation>
    <scope>NUCLEOTIDE SEQUENCE</scope>
    <source>
        <strain evidence="2">Pop2</strain>
    </source>
</reference>
<evidence type="ECO:0000256" key="1">
    <source>
        <dbReference type="SAM" id="MobiDB-lite"/>
    </source>
</evidence>
<feature type="compositionally biased region" description="Polar residues" evidence="1">
    <location>
        <begin position="154"/>
        <end position="165"/>
    </location>
</feature>
<dbReference type="EMBL" id="HBGN01008080">
    <property type="protein sequence ID" value="CAD9318978.1"/>
    <property type="molecule type" value="Transcribed_RNA"/>
</dbReference>
<accession>A0A6U3Q3X2</accession>
<name>A0A6U3Q3X2_9STRA</name>
<feature type="region of interest" description="Disordered" evidence="1">
    <location>
        <begin position="125"/>
        <end position="165"/>
    </location>
</feature>
<evidence type="ECO:0000313" key="2">
    <source>
        <dbReference type="EMBL" id="CAD9318978.1"/>
    </source>
</evidence>